<keyword evidence="3" id="KW-1185">Reference proteome</keyword>
<reference evidence="2" key="3">
    <citation type="submission" date="2020-12" db="UniProtKB">
        <authorList>
            <consortium name="EnsemblPlants"/>
        </authorList>
    </citation>
    <scope>IDENTIFICATION</scope>
</reference>
<dbReference type="EMBL" id="ABEU02000001">
    <property type="protein sequence ID" value="PNR63473.1"/>
    <property type="molecule type" value="Genomic_DNA"/>
</dbReference>
<proteinExistence type="predicted"/>
<evidence type="ECO:0000313" key="3">
    <source>
        <dbReference type="Proteomes" id="UP000006727"/>
    </source>
</evidence>
<evidence type="ECO:0000313" key="2">
    <source>
        <dbReference type="EnsemblPlants" id="PAC:32970360.CDS.1"/>
    </source>
</evidence>
<dbReference type="Gramene" id="Pp3c1_41111V3.1">
    <property type="protein sequence ID" value="PAC:32970360.CDS.1"/>
    <property type="gene ID" value="Pp3c1_41111"/>
</dbReference>
<name>A0A2K1LBS5_PHYPA</name>
<sequence>MWRSTVSGLSPTCAHSRAGFSPLRPNQGLIQRRSNREGPLCCDFILSRVLVEPSNSNLVCIRRFCRALL</sequence>
<reference evidence="1 3" key="2">
    <citation type="journal article" date="2018" name="Plant J.">
        <title>The Physcomitrella patens chromosome-scale assembly reveals moss genome structure and evolution.</title>
        <authorList>
            <person name="Lang D."/>
            <person name="Ullrich K.K."/>
            <person name="Murat F."/>
            <person name="Fuchs J."/>
            <person name="Jenkins J."/>
            <person name="Haas F.B."/>
            <person name="Piednoel M."/>
            <person name="Gundlach H."/>
            <person name="Van Bel M."/>
            <person name="Meyberg R."/>
            <person name="Vives C."/>
            <person name="Morata J."/>
            <person name="Symeonidi A."/>
            <person name="Hiss M."/>
            <person name="Muchero W."/>
            <person name="Kamisugi Y."/>
            <person name="Saleh O."/>
            <person name="Blanc G."/>
            <person name="Decker E.L."/>
            <person name="van Gessel N."/>
            <person name="Grimwood J."/>
            <person name="Hayes R.D."/>
            <person name="Graham S.W."/>
            <person name="Gunter L.E."/>
            <person name="McDaniel S.F."/>
            <person name="Hoernstein S.N.W."/>
            <person name="Larsson A."/>
            <person name="Li F.W."/>
            <person name="Perroud P.F."/>
            <person name="Phillips J."/>
            <person name="Ranjan P."/>
            <person name="Rokshar D.S."/>
            <person name="Rothfels C.J."/>
            <person name="Schneider L."/>
            <person name="Shu S."/>
            <person name="Stevenson D.W."/>
            <person name="Thummler F."/>
            <person name="Tillich M."/>
            <person name="Villarreal Aguilar J.C."/>
            <person name="Widiez T."/>
            <person name="Wong G.K."/>
            <person name="Wymore A."/>
            <person name="Zhang Y."/>
            <person name="Zimmer A.D."/>
            <person name="Quatrano R.S."/>
            <person name="Mayer K.F.X."/>
            <person name="Goodstein D."/>
            <person name="Casacuberta J.M."/>
            <person name="Vandepoele K."/>
            <person name="Reski R."/>
            <person name="Cuming A.C."/>
            <person name="Tuskan G.A."/>
            <person name="Maumus F."/>
            <person name="Salse J."/>
            <person name="Schmutz J."/>
            <person name="Rensing S.A."/>
        </authorList>
    </citation>
    <scope>NUCLEOTIDE SEQUENCE [LARGE SCALE GENOMIC DNA]</scope>
    <source>
        <strain evidence="2 3">cv. Gransden 2004</strain>
    </source>
</reference>
<accession>A0A2K1LBS5</accession>
<dbReference type="Proteomes" id="UP000006727">
    <property type="component" value="Chromosome 1"/>
</dbReference>
<reference evidence="1 3" key="1">
    <citation type="journal article" date="2008" name="Science">
        <title>The Physcomitrella genome reveals evolutionary insights into the conquest of land by plants.</title>
        <authorList>
            <person name="Rensing S."/>
            <person name="Lang D."/>
            <person name="Zimmer A."/>
            <person name="Terry A."/>
            <person name="Salamov A."/>
            <person name="Shapiro H."/>
            <person name="Nishiyama T."/>
            <person name="Perroud P.-F."/>
            <person name="Lindquist E."/>
            <person name="Kamisugi Y."/>
            <person name="Tanahashi T."/>
            <person name="Sakakibara K."/>
            <person name="Fujita T."/>
            <person name="Oishi K."/>
            <person name="Shin-I T."/>
            <person name="Kuroki Y."/>
            <person name="Toyoda A."/>
            <person name="Suzuki Y."/>
            <person name="Hashimoto A."/>
            <person name="Yamaguchi K."/>
            <person name="Sugano A."/>
            <person name="Kohara Y."/>
            <person name="Fujiyama A."/>
            <person name="Anterola A."/>
            <person name="Aoki S."/>
            <person name="Ashton N."/>
            <person name="Barbazuk W.B."/>
            <person name="Barker E."/>
            <person name="Bennetzen J."/>
            <person name="Bezanilla M."/>
            <person name="Blankenship R."/>
            <person name="Cho S.H."/>
            <person name="Dutcher S."/>
            <person name="Estelle M."/>
            <person name="Fawcett J.A."/>
            <person name="Gundlach H."/>
            <person name="Hanada K."/>
            <person name="Heyl A."/>
            <person name="Hicks K.A."/>
            <person name="Hugh J."/>
            <person name="Lohr M."/>
            <person name="Mayer K."/>
            <person name="Melkozernov A."/>
            <person name="Murata T."/>
            <person name="Nelson D."/>
            <person name="Pils B."/>
            <person name="Prigge M."/>
            <person name="Reiss B."/>
            <person name="Renner T."/>
            <person name="Rombauts S."/>
            <person name="Rushton P."/>
            <person name="Sanderfoot A."/>
            <person name="Schween G."/>
            <person name="Shiu S.-H."/>
            <person name="Stueber K."/>
            <person name="Theodoulou F.L."/>
            <person name="Tu H."/>
            <person name="Van de Peer Y."/>
            <person name="Verrier P.J."/>
            <person name="Waters E."/>
            <person name="Wood A."/>
            <person name="Yang L."/>
            <person name="Cove D."/>
            <person name="Cuming A."/>
            <person name="Hasebe M."/>
            <person name="Lucas S."/>
            <person name="Mishler D.B."/>
            <person name="Reski R."/>
            <person name="Grigoriev I."/>
            <person name="Quatrano R.S."/>
            <person name="Boore J.L."/>
        </authorList>
    </citation>
    <scope>NUCLEOTIDE SEQUENCE [LARGE SCALE GENOMIC DNA]</scope>
    <source>
        <strain evidence="2 3">cv. Gransden 2004</strain>
    </source>
</reference>
<gene>
    <name evidence="1" type="ORF">PHYPA_001899</name>
</gene>
<organism evidence="1">
    <name type="scientific">Physcomitrium patens</name>
    <name type="common">Spreading-leaved earth moss</name>
    <name type="synonym">Physcomitrella patens</name>
    <dbReference type="NCBI Taxonomy" id="3218"/>
    <lineage>
        <taxon>Eukaryota</taxon>
        <taxon>Viridiplantae</taxon>
        <taxon>Streptophyta</taxon>
        <taxon>Embryophyta</taxon>
        <taxon>Bryophyta</taxon>
        <taxon>Bryophytina</taxon>
        <taxon>Bryopsida</taxon>
        <taxon>Funariidae</taxon>
        <taxon>Funariales</taxon>
        <taxon>Funariaceae</taxon>
        <taxon>Physcomitrium</taxon>
    </lineage>
</organism>
<dbReference type="EnsemblPlants" id="Pp3c1_41111V3.1">
    <property type="protein sequence ID" value="PAC:32970360.CDS.1"/>
    <property type="gene ID" value="Pp3c1_41111"/>
</dbReference>
<evidence type="ECO:0000313" key="1">
    <source>
        <dbReference type="EMBL" id="PNR63473.1"/>
    </source>
</evidence>
<dbReference type="InParanoid" id="A0A2K1LBS5"/>
<dbReference type="AlphaFoldDB" id="A0A2K1LBS5"/>
<protein>
    <submittedName>
        <fullName evidence="1 2">Uncharacterized protein</fullName>
    </submittedName>
</protein>